<dbReference type="Pfam" id="PF08846">
    <property type="entry name" value="DUF1816"/>
    <property type="match status" value="1"/>
</dbReference>
<dbReference type="Proteomes" id="UP000757435">
    <property type="component" value="Unassembled WGS sequence"/>
</dbReference>
<reference evidence="1" key="1">
    <citation type="submission" date="2021-05" db="EMBL/GenBank/DDBJ databases">
        <authorList>
            <person name="Pietrasiak N."/>
            <person name="Ward R."/>
            <person name="Stajich J.E."/>
            <person name="Kurbessoian T."/>
        </authorList>
    </citation>
    <scope>NUCLEOTIDE SEQUENCE</scope>
    <source>
        <strain evidence="1">UHER 2000/2452</strain>
    </source>
</reference>
<evidence type="ECO:0000313" key="2">
    <source>
        <dbReference type="Proteomes" id="UP000757435"/>
    </source>
</evidence>
<name>A0A951Q9W7_9CYAN</name>
<dbReference type="InterPro" id="IPR014945">
    <property type="entry name" value="DUF1816"/>
</dbReference>
<sequence>MNTLSPDQTALSWWVEVFISAPQQTYQFGPFKSREEAKISRSAHVAALDHKKMRDIVALIKQH</sequence>
<dbReference type="AlphaFoldDB" id="A0A951Q9W7"/>
<proteinExistence type="predicted"/>
<gene>
    <name evidence="1" type="ORF">KME15_04830</name>
</gene>
<dbReference type="EMBL" id="JAHHHD010000003">
    <property type="protein sequence ID" value="MBW4657976.1"/>
    <property type="molecule type" value="Genomic_DNA"/>
</dbReference>
<accession>A0A951Q9W7</accession>
<comment type="caution">
    <text evidence="1">The sequence shown here is derived from an EMBL/GenBank/DDBJ whole genome shotgun (WGS) entry which is preliminary data.</text>
</comment>
<protein>
    <submittedName>
        <fullName evidence="1">DUF1816 domain-containing protein</fullName>
    </submittedName>
</protein>
<reference evidence="1" key="2">
    <citation type="journal article" date="2022" name="Microbiol. Resour. Announc.">
        <title>Metagenome Sequencing to Explore Phylogenomics of Terrestrial Cyanobacteria.</title>
        <authorList>
            <person name="Ward R.D."/>
            <person name="Stajich J.E."/>
            <person name="Johansen J.R."/>
            <person name="Huntemann M."/>
            <person name="Clum A."/>
            <person name="Foster B."/>
            <person name="Foster B."/>
            <person name="Roux S."/>
            <person name="Palaniappan K."/>
            <person name="Varghese N."/>
            <person name="Mukherjee S."/>
            <person name="Reddy T.B.K."/>
            <person name="Daum C."/>
            <person name="Copeland A."/>
            <person name="Chen I.A."/>
            <person name="Ivanova N.N."/>
            <person name="Kyrpides N.C."/>
            <person name="Shapiro N."/>
            <person name="Eloe-Fadrosh E.A."/>
            <person name="Pietrasiak N."/>
        </authorList>
    </citation>
    <scope>NUCLEOTIDE SEQUENCE</scope>
    <source>
        <strain evidence="1">UHER 2000/2452</strain>
    </source>
</reference>
<evidence type="ECO:0000313" key="1">
    <source>
        <dbReference type="EMBL" id="MBW4657976.1"/>
    </source>
</evidence>
<organism evidence="1 2">
    <name type="scientific">Drouetiella hepatica Uher 2000/2452</name>
    <dbReference type="NCBI Taxonomy" id="904376"/>
    <lineage>
        <taxon>Bacteria</taxon>
        <taxon>Bacillati</taxon>
        <taxon>Cyanobacteriota</taxon>
        <taxon>Cyanophyceae</taxon>
        <taxon>Oculatellales</taxon>
        <taxon>Oculatellaceae</taxon>
        <taxon>Drouetiella</taxon>
    </lineage>
</organism>